<dbReference type="AlphaFoldDB" id="A0A8S4MP98"/>
<evidence type="ECO:0000313" key="1">
    <source>
        <dbReference type="EMBL" id="CAH1277695.1"/>
    </source>
</evidence>
<gene>
    <name evidence="1" type="primary">XDH</name>
    <name evidence="1" type="ORF">BLAG_LOCUS26415</name>
</gene>
<organism evidence="1 2">
    <name type="scientific">Branchiostoma lanceolatum</name>
    <name type="common">Common lancelet</name>
    <name type="synonym">Amphioxus lanceolatum</name>
    <dbReference type="NCBI Taxonomy" id="7740"/>
    <lineage>
        <taxon>Eukaryota</taxon>
        <taxon>Metazoa</taxon>
        <taxon>Chordata</taxon>
        <taxon>Cephalochordata</taxon>
        <taxon>Leptocardii</taxon>
        <taxon>Amphioxiformes</taxon>
        <taxon>Branchiostomatidae</taxon>
        <taxon>Branchiostoma</taxon>
    </lineage>
</organism>
<name>A0A8S4MP98_BRALA</name>
<accession>A0A8S4MP98</accession>
<dbReference type="EMBL" id="CAKMNS010000447">
    <property type="protein sequence ID" value="CAH1277695.1"/>
    <property type="molecule type" value="Genomic_DNA"/>
</dbReference>
<keyword evidence="2" id="KW-1185">Reference proteome</keyword>
<comment type="caution">
    <text evidence="1">The sequence shown here is derived from an EMBL/GenBank/DDBJ whole genome shotgun (WGS) entry which is preliminary data.</text>
</comment>
<dbReference type="OrthoDB" id="10067567at2759"/>
<dbReference type="InterPro" id="IPR012675">
    <property type="entry name" value="Beta-grasp_dom_sf"/>
</dbReference>
<proteinExistence type="predicted"/>
<dbReference type="Gene3D" id="3.10.20.30">
    <property type="match status" value="1"/>
</dbReference>
<dbReference type="Proteomes" id="UP000838412">
    <property type="component" value="Unassembled WGS sequence"/>
</dbReference>
<sequence>MPETGTTGVEGKPELVFFVNGRKVVDQDVDPEMTLLTYLRTKCILLKITFILKGVYVYRKFIGRCIS</sequence>
<evidence type="ECO:0000313" key="2">
    <source>
        <dbReference type="Proteomes" id="UP000838412"/>
    </source>
</evidence>
<reference evidence="1" key="1">
    <citation type="submission" date="2022-01" db="EMBL/GenBank/DDBJ databases">
        <authorList>
            <person name="Braso-Vives M."/>
        </authorList>
    </citation>
    <scope>NUCLEOTIDE SEQUENCE</scope>
</reference>
<protein>
    <submittedName>
        <fullName evidence="1">XDH protein</fullName>
    </submittedName>
</protein>